<evidence type="ECO:0008006" key="3">
    <source>
        <dbReference type="Google" id="ProtNLM"/>
    </source>
</evidence>
<evidence type="ECO:0000313" key="1">
    <source>
        <dbReference type="EMBL" id="KAL2070278.1"/>
    </source>
</evidence>
<dbReference type="EMBL" id="JAZHXI010000006">
    <property type="protein sequence ID" value="KAL2070278.1"/>
    <property type="molecule type" value="Genomic_DNA"/>
</dbReference>
<organism evidence="1 2">
    <name type="scientific">Oculimacula yallundae</name>
    <dbReference type="NCBI Taxonomy" id="86028"/>
    <lineage>
        <taxon>Eukaryota</taxon>
        <taxon>Fungi</taxon>
        <taxon>Dikarya</taxon>
        <taxon>Ascomycota</taxon>
        <taxon>Pezizomycotina</taxon>
        <taxon>Leotiomycetes</taxon>
        <taxon>Helotiales</taxon>
        <taxon>Ploettnerulaceae</taxon>
        <taxon>Oculimacula</taxon>
    </lineage>
</organism>
<comment type="caution">
    <text evidence="1">The sequence shown here is derived from an EMBL/GenBank/DDBJ whole genome shotgun (WGS) entry which is preliminary data.</text>
</comment>
<keyword evidence="2" id="KW-1185">Reference proteome</keyword>
<evidence type="ECO:0000313" key="2">
    <source>
        <dbReference type="Proteomes" id="UP001595075"/>
    </source>
</evidence>
<gene>
    <name evidence="1" type="ORF">VTL71DRAFT_13304</name>
</gene>
<sequence>MSLAVVGGNVAFNEFVSPGVSARGVQHAAESYPVLHPRQNSTAPASNDTINMFIDSQDKDWKYAASIVEACADQTIIALQCTSGDSFVGSSTCGPNAQIATVTFASTTYHFSSAVTTSTMGSNVQATAIEACSLQGTTAATCSVTIGGTVDGKKTSSTTATSVASPSYYRYDVEITGGAEKTAAATATCAPSTSAAPPMTTKNMMVWALAGVATGILTLL</sequence>
<dbReference type="Proteomes" id="UP001595075">
    <property type="component" value="Unassembled WGS sequence"/>
</dbReference>
<accession>A0ABR4CJY8</accession>
<name>A0ABR4CJY8_9HELO</name>
<proteinExistence type="predicted"/>
<protein>
    <recommendedName>
        <fullName evidence="3">GPI anchored protein</fullName>
    </recommendedName>
</protein>
<reference evidence="1 2" key="1">
    <citation type="journal article" date="2024" name="Commun. Biol.">
        <title>Comparative genomic analysis of thermophilic fungi reveals convergent evolutionary adaptations and gene losses.</title>
        <authorList>
            <person name="Steindorff A.S."/>
            <person name="Aguilar-Pontes M.V."/>
            <person name="Robinson A.J."/>
            <person name="Andreopoulos B."/>
            <person name="LaButti K."/>
            <person name="Kuo A."/>
            <person name="Mondo S."/>
            <person name="Riley R."/>
            <person name="Otillar R."/>
            <person name="Haridas S."/>
            <person name="Lipzen A."/>
            <person name="Grimwood J."/>
            <person name="Schmutz J."/>
            <person name="Clum A."/>
            <person name="Reid I.D."/>
            <person name="Moisan M.C."/>
            <person name="Butler G."/>
            <person name="Nguyen T.T.M."/>
            <person name="Dewar K."/>
            <person name="Conant G."/>
            <person name="Drula E."/>
            <person name="Henrissat B."/>
            <person name="Hansel C."/>
            <person name="Singer S."/>
            <person name="Hutchinson M.I."/>
            <person name="de Vries R.P."/>
            <person name="Natvig D.O."/>
            <person name="Powell A.J."/>
            <person name="Tsang A."/>
            <person name="Grigoriev I.V."/>
        </authorList>
    </citation>
    <scope>NUCLEOTIDE SEQUENCE [LARGE SCALE GENOMIC DNA]</scope>
    <source>
        <strain evidence="1 2">CBS 494.80</strain>
    </source>
</reference>